<name>U1PRQ3_9EURY</name>
<dbReference type="RefSeq" id="WP_021055902.1">
    <property type="nucleotide sequence ID" value="NZ_KE356561.1"/>
</dbReference>
<organism evidence="2 3">
    <name type="scientific">Haloquadratum walsbyi J07HQW2</name>
    <dbReference type="NCBI Taxonomy" id="1238425"/>
    <lineage>
        <taxon>Archaea</taxon>
        <taxon>Methanobacteriati</taxon>
        <taxon>Methanobacteriota</taxon>
        <taxon>Stenosarchaea group</taxon>
        <taxon>Halobacteria</taxon>
        <taxon>Halobacteriales</taxon>
        <taxon>Haloferacaceae</taxon>
        <taxon>Haloquadratum</taxon>
    </lineage>
</organism>
<evidence type="ECO:0000313" key="3">
    <source>
        <dbReference type="Proteomes" id="UP000030710"/>
    </source>
</evidence>
<dbReference type="AlphaFoldDB" id="U1PRQ3"/>
<accession>U1PRQ3</accession>
<dbReference type="Proteomes" id="UP000030710">
    <property type="component" value="Unassembled WGS sequence"/>
</dbReference>
<feature type="region of interest" description="Disordered" evidence="1">
    <location>
        <begin position="43"/>
        <end position="65"/>
    </location>
</feature>
<gene>
    <name evidence="2" type="ORF">J07HQW2_02916</name>
</gene>
<evidence type="ECO:0000256" key="1">
    <source>
        <dbReference type="SAM" id="MobiDB-lite"/>
    </source>
</evidence>
<dbReference type="EMBL" id="KE356561">
    <property type="protein sequence ID" value="ERG96437.1"/>
    <property type="molecule type" value="Genomic_DNA"/>
</dbReference>
<reference evidence="2 3" key="1">
    <citation type="journal article" date="2013" name="PLoS ONE">
        <title>Assembly-driven community genomics of a hypersaline microbial ecosystem.</title>
        <authorList>
            <person name="Podell S."/>
            <person name="Ugalde J.A."/>
            <person name="Narasingarao P."/>
            <person name="Banfield J.F."/>
            <person name="Heidelberg K.B."/>
            <person name="Allen E.E."/>
        </authorList>
    </citation>
    <scope>NUCLEOTIDE SEQUENCE [LARGE SCALE GENOMIC DNA]</scope>
    <source>
        <strain evidence="3">J07HQW2</strain>
    </source>
</reference>
<proteinExistence type="predicted"/>
<dbReference type="HOGENOM" id="CLU_084973_0_0_2"/>
<sequence length="203" mass="21432">MDSADDALAACFAAVERAVSESTVTDPIDLDGVSPNYADSAAHFPSVSDPDGINTPENTENDGASSDLIVTGASCSPDTNNDISFSLSDEQILSSTTSTNTDVEIVHRVEKIESCPDSITGELAAIRGLIESVGAIDEVVEQRANIALAKVEAIELGFTEDSKQTPTTESETPKRENQHVNEEMPSKVESAVTSNQTTTHDTT</sequence>
<feature type="region of interest" description="Disordered" evidence="1">
    <location>
        <begin position="158"/>
        <end position="203"/>
    </location>
</feature>
<protein>
    <submittedName>
        <fullName evidence="2">Uncharacterized protein</fullName>
    </submittedName>
</protein>
<evidence type="ECO:0000313" key="2">
    <source>
        <dbReference type="EMBL" id="ERG96437.1"/>
    </source>
</evidence>
<feature type="compositionally biased region" description="Basic and acidic residues" evidence="1">
    <location>
        <begin position="171"/>
        <end position="186"/>
    </location>
</feature>
<feature type="compositionally biased region" description="Polar residues" evidence="1">
    <location>
        <begin position="55"/>
        <end position="64"/>
    </location>
</feature>
<feature type="compositionally biased region" description="Polar residues" evidence="1">
    <location>
        <begin position="191"/>
        <end position="203"/>
    </location>
</feature>
<dbReference type="eggNOG" id="arCOG07564">
    <property type="taxonomic scope" value="Archaea"/>
</dbReference>